<evidence type="ECO:0000313" key="4">
    <source>
        <dbReference type="Proteomes" id="UP000653674"/>
    </source>
</evidence>
<feature type="compositionally biased region" description="Low complexity" evidence="1">
    <location>
        <begin position="11"/>
        <end position="20"/>
    </location>
</feature>
<dbReference type="SUPFAM" id="SSF52980">
    <property type="entry name" value="Restriction endonuclease-like"/>
    <property type="match status" value="1"/>
</dbReference>
<dbReference type="InterPro" id="IPR052906">
    <property type="entry name" value="Type_IV_Methyl-Rstrct_Enzyme"/>
</dbReference>
<evidence type="ECO:0000256" key="1">
    <source>
        <dbReference type="SAM" id="MobiDB-lite"/>
    </source>
</evidence>
<organism evidence="3 4">
    <name type="scientific">Planosporangium flavigriseum</name>
    <dbReference type="NCBI Taxonomy" id="373681"/>
    <lineage>
        <taxon>Bacteria</taxon>
        <taxon>Bacillati</taxon>
        <taxon>Actinomycetota</taxon>
        <taxon>Actinomycetes</taxon>
        <taxon>Micromonosporales</taxon>
        <taxon>Micromonosporaceae</taxon>
        <taxon>Planosporangium</taxon>
    </lineage>
</organism>
<accession>A0A8J3PM51</accession>
<feature type="region of interest" description="Disordered" evidence="1">
    <location>
        <begin position="1"/>
        <end position="25"/>
    </location>
</feature>
<dbReference type="InterPro" id="IPR011856">
    <property type="entry name" value="tRNA_endonuc-like_dom_sf"/>
</dbReference>
<keyword evidence="3" id="KW-0540">Nuclease</keyword>
<feature type="domain" description="Restriction endonuclease type IV Mrr" evidence="2">
    <location>
        <begin position="388"/>
        <end position="501"/>
    </location>
</feature>
<dbReference type="GO" id="GO:0015666">
    <property type="term" value="F:restriction endodeoxyribonuclease activity"/>
    <property type="evidence" value="ECO:0007669"/>
    <property type="project" value="TreeGrafter"/>
</dbReference>
<feature type="region of interest" description="Disordered" evidence="1">
    <location>
        <begin position="515"/>
        <end position="535"/>
    </location>
</feature>
<keyword evidence="4" id="KW-1185">Reference proteome</keyword>
<dbReference type="PANTHER" id="PTHR30015">
    <property type="entry name" value="MRR RESTRICTION SYSTEM PROTEIN"/>
    <property type="match status" value="1"/>
</dbReference>
<dbReference type="AlphaFoldDB" id="A0A8J3PM51"/>
<keyword evidence="3" id="KW-0255">Endonuclease</keyword>
<dbReference type="RefSeq" id="WP_168079140.1">
    <property type="nucleotide sequence ID" value="NZ_BAAAQJ010000020.1"/>
</dbReference>
<dbReference type="EMBL" id="BONU01000013">
    <property type="protein sequence ID" value="GIG73924.1"/>
    <property type="molecule type" value="Genomic_DNA"/>
</dbReference>
<dbReference type="GO" id="GO:0009307">
    <property type="term" value="P:DNA restriction-modification system"/>
    <property type="evidence" value="ECO:0007669"/>
    <property type="project" value="InterPro"/>
</dbReference>
<dbReference type="GO" id="GO:0003677">
    <property type="term" value="F:DNA binding"/>
    <property type="evidence" value="ECO:0007669"/>
    <property type="project" value="InterPro"/>
</dbReference>
<dbReference type="Gene3D" id="3.40.1350.10">
    <property type="match status" value="1"/>
</dbReference>
<keyword evidence="3" id="KW-0378">Hydrolase</keyword>
<feature type="compositionally biased region" description="Polar residues" evidence="1">
    <location>
        <begin position="518"/>
        <end position="529"/>
    </location>
</feature>
<sequence length="535" mass="60099">MARRSPSAGDWQRWQQAQAREALRQQRAEAAALKAAQRQQRAEYLASREAETEERTRQLHNRVRELESVLQAGLRRPARIDFGSLKRAPKQPPFSPGPLGSPIPAPNWEEFEPARPGALGALLGGQARYEQRLGQARDQFEHARRDWEQAEQCRLEQLAEHRRHNEAILAKKQRETDEHNERVDRMAKGLQSRDKAAVEGYLQHVLRRVPMPPDFPHQSEVVFSPQAEQAVVRLQLPGRDVVPTVRGYTYVQSRDEIKAVPRPSKEAGDLYRSLVAQVALLVVRDLFDADPALQEVAFNGHVDTTDPATGQRVYPCLISLSVDREAFERLVLDQVRPEVCLRHLNALVSQHPYALEAITPILDFDRTKYSFVEGMDAVATLDSRPDLMAMSATEFEHLVRQIFEAMGMQGWTTVPSKDDGVDGVVFNPTPFVGGLTIVQAKRYKDVVGVSHIRELAGAMEEKKAGHGILVTTSWFTSGGWQKARDHGRIELVDGNRLVHLIKEHLGKDVLIGIKRPRNASTGPTKSSIPEQGHRG</sequence>
<name>A0A8J3PM51_9ACTN</name>
<dbReference type="InterPro" id="IPR007560">
    <property type="entry name" value="Restrct_endonuc_IV_Mrr"/>
</dbReference>
<proteinExistence type="predicted"/>
<evidence type="ECO:0000259" key="2">
    <source>
        <dbReference type="Pfam" id="PF04471"/>
    </source>
</evidence>
<gene>
    <name evidence="3" type="ORF">Pfl04_23280</name>
</gene>
<protein>
    <submittedName>
        <fullName evidence="3">Restriction endonuclease</fullName>
    </submittedName>
</protein>
<dbReference type="InterPro" id="IPR011335">
    <property type="entry name" value="Restrct_endonuc-II-like"/>
</dbReference>
<dbReference type="Pfam" id="PF04471">
    <property type="entry name" value="Mrr_cat"/>
    <property type="match status" value="1"/>
</dbReference>
<reference evidence="3" key="1">
    <citation type="submission" date="2021-01" db="EMBL/GenBank/DDBJ databases">
        <title>Whole genome shotgun sequence of Planosporangium flavigriseum NBRC 105377.</title>
        <authorList>
            <person name="Komaki H."/>
            <person name="Tamura T."/>
        </authorList>
    </citation>
    <scope>NUCLEOTIDE SEQUENCE</scope>
    <source>
        <strain evidence="3">NBRC 105377</strain>
    </source>
</reference>
<evidence type="ECO:0000313" key="3">
    <source>
        <dbReference type="EMBL" id="GIG73924.1"/>
    </source>
</evidence>
<dbReference type="Proteomes" id="UP000653674">
    <property type="component" value="Unassembled WGS sequence"/>
</dbReference>
<comment type="caution">
    <text evidence="3">The sequence shown here is derived from an EMBL/GenBank/DDBJ whole genome shotgun (WGS) entry which is preliminary data.</text>
</comment>
<dbReference type="PANTHER" id="PTHR30015:SF7">
    <property type="entry name" value="TYPE IV METHYL-DIRECTED RESTRICTION ENZYME ECOKMRR"/>
    <property type="match status" value="1"/>
</dbReference>